<dbReference type="InterPro" id="IPR043128">
    <property type="entry name" value="Rev_trsase/Diguanyl_cyclase"/>
</dbReference>
<feature type="transmembrane region" description="Helical" evidence="4">
    <location>
        <begin position="60"/>
        <end position="76"/>
    </location>
</feature>
<keyword evidence="4" id="KW-0812">Transmembrane</keyword>
<dbReference type="Gene3D" id="3.30.70.270">
    <property type="match status" value="1"/>
</dbReference>
<sequence length="430" mass="47364">MALRVFTLLLPATALLVGAFLVLTPVSQWSAAQQETLTFVPYLLAGITGFLGYSFKRSRILLVAINLGAAYFLIQNNLQSSLARPDNYVLYSIISLLLPINIALIALFDERGVFTPIGIARIVFVSLGYLIAYLLMLSGQLGYWLTGLPMSMIEMAIYDTYLSEAAAIVFIICLIPVILSLLLRKTHTDAGLLASLIAALAMLVWFDRPLISPLFVSAALVALAISVVQNSYSMAFIDELTAIPGRRALNDKLSTLGRRYTIAMLDIDHFKKFNDTYGHDTGDQVLRMVAAKINNIGGAGKAFRYGGEEFAVVFAGKNEREALTYLEEVREIIANYPMAIRSEERPEDKDTGRQLRSGQKGREHVQVTISIGVSEKDETHNNPEAVMKTADQALYAAKKAGRNCSVASHQPRPVKKPSKPRRSKIDFVKA</sequence>
<evidence type="ECO:0000256" key="3">
    <source>
        <dbReference type="SAM" id="MobiDB-lite"/>
    </source>
</evidence>
<feature type="domain" description="GGDEF" evidence="5">
    <location>
        <begin position="258"/>
        <end position="410"/>
    </location>
</feature>
<feature type="transmembrane region" description="Helical" evidence="4">
    <location>
        <begin position="88"/>
        <end position="108"/>
    </location>
</feature>
<dbReference type="CDD" id="cd01949">
    <property type="entry name" value="GGDEF"/>
    <property type="match status" value="1"/>
</dbReference>
<feature type="region of interest" description="Disordered" evidence="3">
    <location>
        <begin position="401"/>
        <end position="430"/>
    </location>
</feature>
<evidence type="ECO:0000259" key="5">
    <source>
        <dbReference type="PROSITE" id="PS50887"/>
    </source>
</evidence>
<keyword evidence="7" id="KW-1185">Reference proteome</keyword>
<feature type="transmembrane region" description="Helical" evidence="4">
    <location>
        <begin position="190"/>
        <end position="206"/>
    </location>
</feature>
<gene>
    <name evidence="6" type="ORF">SAMN05216175_101409</name>
</gene>
<organism evidence="6 7">
    <name type="scientific">Neptunomonas qingdaonensis</name>
    <dbReference type="NCBI Taxonomy" id="1045558"/>
    <lineage>
        <taxon>Bacteria</taxon>
        <taxon>Pseudomonadati</taxon>
        <taxon>Pseudomonadota</taxon>
        <taxon>Gammaproteobacteria</taxon>
        <taxon>Oceanospirillales</taxon>
        <taxon>Oceanospirillaceae</taxon>
        <taxon>Neptunomonas</taxon>
    </lineage>
</organism>
<evidence type="ECO:0000256" key="1">
    <source>
        <dbReference type="ARBA" id="ARBA00012528"/>
    </source>
</evidence>
<dbReference type="EC" id="2.7.7.65" evidence="1"/>
<dbReference type="PROSITE" id="PS50887">
    <property type="entry name" value="GGDEF"/>
    <property type="match status" value="1"/>
</dbReference>
<feature type="transmembrane region" description="Helical" evidence="4">
    <location>
        <begin position="120"/>
        <end position="145"/>
    </location>
</feature>
<reference evidence="7" key="1">
    <citation type="submission" date="2016-10" db="EMBL/GenBank/DDBJ databases">
        <authorList>
            <person name="Varghese N."/>
            <person name="Submissions S."/>
        </authorList>
    </citation>
    <scope>NUCLEOTIDE SEQUENCE [LARGE SCALE GENOMIC DNA]</scope>
    <source>
        <strain evidence="7">CGMCC 1.10971</strain>
    </source>
</reference>
<dbReference type="AlphaFoldDB" id="A0A1I2M5R1"/>
<feature type="compositionally biased region" description="Basic residues" evidence="3">
    <location>
        <begin position="412"/>
        <end position="422"/>
    </location>
</feature>
<dbReference type="Pfam" id="PF00990">
    <property type="entry name" value="GGDEF"/>
    <property type="match status" value="1"/>
</dbReference>
<comment type="catalytic activity">
    <reaction evidence="2">
        <text>2 GTP = 3',3'-c-di-GMP + 2 diphosphate</text>
        <dbReference type="Rhea" id="RHEA:24898"/>
        <dbReference type="ChEBI" id="CHEBI:33019"/>
        <dbReference type="ChEBI" id="CHEBI:37565"/>
        <dbReference type="ChEBI" id="CHEBI:58805"/>
        <dbReference type="EC" id="2.7.7.65"/>
    </reaction>
</comment>
<accession>A0A1I2M5R1</accession>
<dbReference type="GO" id="GO:1902201">
    <property type="term" value="P:negative regulation of bacterial-type flagellum-dependent cell motility"/>
    <property type="evidence" value="ECO:0007669"/>
    <property type="project" value="TreeGrafter"/>
</dbReference>
<name>A0A1I2M5R1_9GAMM</name>
<dbReference type="OrthoDB" id="9812260at2"/>
<dbReference type="InterPro" id="IPR029787">
    <property type="entry name" value="Nucleotide_cyclase"/>
</dbReference>
<proteinExistence type="predicted"/>
<evidence type="ECO:0000313" key="6">
    <source>
        <dbReference type="EMBL" id="SFF86159.1"/>
    </source>
</evidence>
<dbReference type="STRING" id="1045558.SAMN05216175_101409"/>
<feature type="region of interest" description="Disordered" evidence="3">
    <location>
        <begin position="341"/>
        <end position="366"/>
    </location>
</feature>
<evidence type="ECO:0000256" key="2">
    <source>
        <dbReference type="ARBA" id="ARBA00034247"/>
    </source>
</evidence>
<feature type="transmembrane region" description="Helical" evidence="4">
    <location>
        <begin position="38"/>
        <end position="55"/>
    </location>
</feature>
<dbReference type="EMBL" id="FOOU01000001">
    <property type="protein sequence ID" value="SFF86159.1"/>
    <property type="molecule type" value="Genomic_DNA"/>
</dbReference>
<dbReference type="SUPFAM" id="SSF55073">
    <property type="entry name" value="Nucleotide cyclase"/>
    <property type="match status" value="1"/>
</dbReference>
<feature type="transmembrane region" description="Helical" evidence="4">
    <location>
        <begin position="212"/>
        <end position="237"/>
    </location>
</feature>
<dbReference type="NCBIfam" id="TIGR00254">
    <property type="entry name" value="GGDEF"/>
    <property type="match status" value="1"/>
</dbReference>
<dbReference type="InterPro" id="IPR050469">
    <property type="entry name" value="Diguanylate_Cyclase"/>
</dbReference>
<dbReference type="GO" id="GO:0052621">
    <property type="term" value="F:diguanylate cyclase activity"/>
    <property type="evidence" value="ECO:0007669"/>
    <property type="project" value="UniProtKB-EC"/>
</dbReference>
<feature type="compositionally biased region" description="Basic and acidic residues" evidence="3">
    <location>
        <begin position="341"/>
        <end position="353"/>
    </location>
</feature>
<evidence type="ECO:0000313" key="7">
    <source>
        <dbReference type="Proteomes" id="UP000198623"/>
    </source>
</evidence>
<dbReference type="PANTHER" id="PTHR45138">
    <property type="entry name" value="REGULATORY COMPONENTS OF SENSORY TRANSDUCTION SYSTEM"/>
    <property type="match status" value="1"/>
</dbReference>
<dbReference type="InterPro" id="IPR000160">
    <property type="entry name" value="GGDEF_dom"/>
</dbReference>
<keyword evidence="4" id="KW-1133">Transmembrane helix</keyword>
<dbReference type="GO" id="GO:0043709">
    <property type="term" value="P:cell adhesion involved in single-species biofilm formation"/>
    <property type="evidence" value="ECO:0007669"/>
    <property type="project" value="TreeGrafter"/>
</dbReference>
<evidence type="ECO:0000256" key="4">
    <source>
        <dbReference type="SAM" id="Phobius"/>
    </source>
</evidence>
<dbReference type="GO" id="GO:0005886">
    <property type="term" value="C:plasma membrane"/>
    <property type="evidence" value="ECO:0007669"/>
    <property type="project" value="TreeGrafter"/>
</dbReference>
<keyword evidence="4" id="KW-0472">Membrane</keyword>
<protein>
    <recommendedName>
        <fullName evidence="1">diguanylate cyclase</fullName>
        <ecNumber evidence="1">2.7.7.65</ecNumber>
    </recommendedName>
</protein>
<dbReference type="RefSeq" id="WP_090723691.1">
    <property type="nucleotide sequence ID" value="NZ_FOOU01000001.1"/>
</dbReference>
<feature type="transmembrane region" description="Helical" evidence="4">
    <location>
        <begin position="165"/>
        <end position="183"/>
    </location>
</feature>
<dbReference type="PANTHER" id="PTHR45138:SF9">
    <property type="entry name" value="DIGUANYLATE CYCLASE DGCM-RELATED"/>
    <property type="match status" value="1"/>
</dbReference>
<dbReference type="SMART" id="SM00267">
    <property type="entry name" value="GGDEF"/>
    <property type="match status" value="1"/>
</dbReference>
<dbReference type="Proteomes" id="UP000198623">
    <property type="component" value="Unassembled WGS sequence"/>
</dbReference>